<reference evidence="7" key="2">
    <citation type="journal article" date="2021" name="Microbiol. Resour. Announc.">
        <title>Complete Genome Sequence of Polycladomyces abyssicola JIR-001T, Isolated from Hemipelagic Sediment in Deep Seawater.</title>
        <authorList>
            <person name="Tsubouchi T."/>
            <person name="Kaneko Y."/>
        </authorList>
    </citation>
    <scope>NUCLEOTIDE SEQUENCE</scope>
    <source>
        <strain evidence="7">JIR-001</strain>
    </source>
</reference>
<sequence>MKPQAQFKGQARTNREESARKHVWSFFWMMVLTAASFIAVGMKLLPMAIVVPLIVFFACTQVVLQLFTFMHMDQKGHAIPIIFISLGIVIAVVSVIGLQLL</sequence>
<evidence type="ECO:0000256" key="5">
    <source>
        <dbReference type="ARBA" id="ARBA00023136"/>
    </source>
</evidence>
<keyword evidence="4 6" id="KW-1133">Transmembrane helix</keyword>
<evidence type="ECO:0000256" key="2">
    <source>
        <dbReference type="ARBA" id="ARBA00022475"/>
    </source>
</evidence>
<dbReference type="GO" id="GO:0005886">
    <property type="term" value="C:plasma membrane"/>
    <property type="evidence" value="ECO:0007669"/>
    <property type="project" value="UniProtKB-SubCell"/>
</dbReference>
<keyword evidence="3 6" id="KW-0812">Transmembrane</keyword>
<keyword evidence="2" id="KW-1003">Cell membrane</keyword>
<dbReference type="EMBL" id="AP024601">
    <property type="protein sequence ID" value="BCU83293.1"/>
    <property type="molecule type" value="Genomic_DNA"/>
</dbReference>
<protein>
    <recommendedName>
        <fullName evidence="9">Cytochrome c oxidase subunit 4</fullName>
    </recommendedName>
</protein>
<organism evidence="7 8">
    <name type="scientific">Polycladomyces abyssicola</name>
    <dbReference type="NCBI Taxonomy" id="1125966"/>
    <lineage>
        <taxon>Bacteria</taxon>
        <taxon>Bacillati</taxon>
        <taxon>Bacillota</taxon>
        <taxon>Bacilli</taxon>
        <taxon>Bacillales</taxon>
        <taxon>Thermoactinomycetaceae</taxon>
        <taxon>Polycladomyces</taxon>
    </lineage>
</organism>
<keyword evidence="8" id="KW-1185">Reference proteome</keyword>
<reference evidence="7" key="1">
    <citation type="journal article" date="2013" name="Int. J. Syst. Evol. Microbiol.">
        <title>Polycladomyces abyssicola gen. nov., sp. nov., a thermophilic filamentous bacterium isolated from hemipelagic sediment.</title>
        <authorList>
            <person name="Tsubouchi T."/>
            <person name="Shimane Y."/>
            <person name="Mori K."/>
            <person name="Usui K."/>
            <person name="Hiraki T."/>
            <person name="Tame A."/>
            <person name="Uematsu K."/>
            <person name="Maruyama T."/>
            <person name="Hatada Y."/>
        </authorList>
    </citation>
    <scope>NUCLEOTIDE SEQUENCE</scope>
    <source>
        <strain evidence="7">JIR-001</strain>
    </source>
</reference>
<feature type="transmembrane region" description="Helical" evidence="6">
    <location>
        <begin position="21"/>
        <end position="41"/>
    </location>
</feature>
<dbReference type="InterPro" id="IPR005171">
    <property type="entry name" value="Cyt_c_oxidase_su4_prok"/>
</dbReference>
<accession>A0A8D5UIF1</accession>
<evidence type="ECO:0000313" key="8">
    <source>
        <dbReference type="Proteomes" id="UP000677436"/>
    </source>
</evidence>
<evidence type="ECO:0000256" key="4">
    <source>
        <dbReference type="ARBA" id="ARBA00022989"/>
    </source>
</evidence>
<keyword evidence="5 6" id="KW-0472">Membrane</keyword>
<dbReference type="KEGG" id="pabs:JIR001_30760"/>
<evidence type="ECO:0000256" key="3">
    <source>
        <dbReference type="ARBA" id="ARBA00022692"/>
    </source>
</evidence>
<evidence type="ECO:0000256" key="1">
    <source>
        <dbReference type="ARBA" id="ARBA00004651"/>
    </source>
</evidence>
<evidence type="ECO:0000256" key="6">
    <source>
        <dbReference type="SAM" id="Phobius"/>
    </source>
</evidence>
<feature type="transmembrane region" description="Helical" evidence="6">
    <location>
        <begin position="79"/>
        <end position="100"/>
    </location>
</feature>
<comment type="subcellular location">
    <subcellularLocation>
        <location evidence="1">Cell membrane</location>
        <topology evidence="1">Multi-pass membrane protein</topology>
    </subcellularLocation>
</comment>
<name>A0A8D5UIF1_9BACL</name>
<dbReference type="Pfam" id="PF03626">
    <property type="entry name" value="COX4_pro"/>
    <property type="match status" value="1"/>
</dbReference>
<dbReference type="Proteomes" id="UP000677436">
    <property type="component" value="Chromosome"/>
</dbReference>
<dbReference type="RefSeq" id="WP_212773532.1">
    <property type="nucleotide sequence ID" value="NZ_AP024601.1"/>
</dbReference>
<evidence type="ECO:0000313" key="7">
    <source>
        <dbReference type="EMBL" id="BCU83293.1"/>
    </source>
</evidence>
<dbReference type="AlphaFoldDB" id="A0A8D5UIF1"/>
<evidence type="ECO:0008006" key="9">
    <source>
        <dbReference type="Google" id="ProtNLM"/>
    </source>
</evidence>
<gene>
    <name evidence="7" type="ORF">JIR001_30760</name>
</gene>
<proteinExistence type="predicted"/>
<feature type="transmembrane region" description="Helical" evidence="6">
    <location>
        <begin position="47"/>
        <end position="67"/>
    </location>
</feature>